<accession>A0A1W6BV43</accession>
<reference evidence="2 3" key="1">
    <citation type="submission" date="2017-04" db="EMBL/GenBank/DDBJ databases">
        <title>Complete genome sequence of the Campylobacter cuniculorum type strain LMG24588.</title>
        <authorList>
            <person name="Miller W.G."/>
            <person name="Yee E."/>
            <person name="Revez J."/>
            <person name="Bono J.L."/>
            <person name="Rossi M."/>
        </authorList>
    </citation>
    <scope>NUCLEOTIDE SEQUENCE [LARGE SCALE GENOMIC DNA]</scope>
    <source>
        <strain evidence="2 3">LMG 24588</strain>
    </source>
</reference>
<dbReference type="RefSeq" id="WP_085296603.1">
    <property type="nucleotide sequence ID" value="NZ_CP020867.1"/>
</dbReference>
<organism evidence="2 3">
    <name type="scientific">Campylobacter cuniculorum DSM 23162 = LMG 24588</name>
    <dbReference type="NCBI Taxonomy" id="1121267"/>
    <lineage>
        <taxon>Bacteria</taxon>
        <taxon>Pseudomonadati</taxon>
        <taxon>Campylobacterota</taxon>
        <taxon>Epsilonproteobacteria</taxon>
        <taxon>Campylobacterales</taxon>
        <taxon>Campylobacteraceae</taxon>
        <taxon>Campylobacter</taxon>
    </lineage>
</organism>
<dbReference type="KEGG" id="ccun:CCUN_0276"/>
<keyword evidence="1" id="KW-0812">Transmembrane</keyword>
<dbReference type="EMBL" id="CP020867">
    <property type="protein sequence ID" value="ARJ55931.1"/>
    <property type="molecule type" value="Genomic_DNA"/>
</dbReference>
<keyword evidence="1" id="KW-1133">Transmembrane helix</keyword>
<name>A0A1W6BV43_9BACT</name>
<dbReference type="Proteomes" id="UP000192902">
    <property type="component" value="Chromosome"/>
</dbReference>
<keyword evidence="1" id="KW-0472">Membrane</keyword>
<evidence type="ECO:0000256" key="1">
    <source>
        <dbReference type="SAM" id="Phobius"/>
    </source>
</evidence>
<proteinExistence type="predicted"/>
<evidence type="ECO:0000313" key="2">
    <source>
        <dbReference type="EMBL" id="ARJ55931.1"/>
    </source>
</evidence>
<dbReference type="AlphaFoldDB" id="A0A1W6BV43"/>
<protein>
    <submittedName>
        <fullName evidence="2">Uncharacterized protein</fullName>
    </submittedName>
</protein>
<feature type="transmembrane region" description="Helical" evidence="1">
    <location>
        <begin position="62"/>
        <end position="85"/>
    </location>
</feature>
<gene>
    <name evidence="2" type="ORF">CCUN_0276</name>
</gene>
<dbReference type="STRING" id="1121267.CCUN_0276"/>
<sequence>MGLFNKWKKVRDKYLRQWGGIIDKYELNIPQDKYYHIATALGKAEGKSWLQRFVEGVFSGNIFSILGAIASIVTGGVLGLLAGALTLAQNVYTAVIGEKSAKLATALNAVQSHTSLLKEKQEVYSTGDKITEYIVYTDYEIYANGSIYNKNNAGSQTYSPSLVYDTSKGIYGKVNFEEFDEQTQNRAHFTKAGNKGYFQQELGVSFALSEGGLTNEQVQDSLENNVRVNHRRIVSGFTELAAAKFNYTGELEAIYQWVIEQQIYPFWHKMVNNDFLDKLKNYQRAKRADFNYLFMSFFTKKNITEEEKKKKYKEVWKQTPEVKDYVKRFFADESLWWPAFCKWNDEFFNLNQNYYFNNAQALKNFSPLLGYFDTIYIDGKTPYRNYFQMLFLQKKEKVVIRQMKSINILQGTTTIYNKVITNFNELKELAKKGFLVRFIMKYEWVYNNTDSRGSYANKINIEKVLDEAGLNAVFTEFKNAYEQTMLDELFEYEYSIINDLYFIQKSRVYTLERKAEDHLQLIDMLLFNLLQSLDYRFYLITQMSFYPYYDNASGEQKELPLILTSFQSVDKSKKTFYTLENELLLRETDTIFDKALKTNNGLRAFYFDAYNHYLGNATQNNKSTHAFVYENYIAYFKSIDEFDIFRKSIYYDKALDSFDFDKIDLDEYYTRGGGWISRLDGGLNCFFYIVSH</sequence>
<evidence type="ECO:0000313" key="3">
    <source>
        <dbReference type="Proteomes" id="UP000192902"/>
    </source>
</evidence>
<dbReference type="eggNOG" id="ENOG5032NWX">
    <property type="taxonomic scope" value="Bacteria"/>
</dbReference>